<feature type="domain" description="Pseudouridine synthase I TruA alpha/beta" evidence="5">
    <location>
        <begin position="335"/>
        <end position="425"/>
    </location>
</feature>
<dbReference type="GO" id="GO:0005634">
    <property type="term" value="C:nucleus"/>
    <property type="evidence" value="ECO:0007669"/>
    <property type="project" value="TreeGrafter"/>
</dbReference>
<comment type="caution">
    <text evidence="6">The sequence shown here is derived from an EMBL/GenBank/DDBJ whole genome shotgun (WGS) entry which is preliminary data.</text>
</comment>
<name>A0AAD2CIN7_9STRA</name>
<dbReference type="Proteomes" id="UP001295423">
    <property type="component" value="Unassembled WGS sequence"/>
</dbReference>
<dbReference type="PANTHER" id="PTHR11142">
    <property type="entry name" value="PSEUDOURIDYLATE SYNTHASE"/>
    <property type="match status" value="1"/>
</dbReference>
<dbReference type="SUPFAM" id="SSF55120">
    <property type="entry name" value="Pseudouridine synthase"/>
    <property type="match status" value="1"/>
</dbReference>
<dbReference type="Pfam" id="PF01416">
    <property type="entry name" value="PseudoU_synth_1"/>
    <property type="match status" value="1"/>
</dbReference>
<keyword evidence="2" id="KW-0819">tRNA processing</keyword>
<evidence type="ECO:0000313" key="6">
    <source>
        <dbReference type="EMBL" id="CAJ1935047.1"/>
    </source>
</evidence>
<keyword evidence="3" id="KW-0413">Isomerase</keyword>
<dbReference type="GO" id="GO:0009982">
    <property type="term" value="F:pseudouridine synthase activity"/>
    <property type="evidence" value="ECO:0007669"/>
    <property type="project" value="InterPro"/>
</dbReference>
<feature type="compositionally biased region" description="Polar residues" evidence="4">
    <location>
        <begin position="1"/>
        <end position="15"/>
    </location>
</feature>
<dbReference type="InterPro" id="IPR020095">
    <property type="entry name" value="PsdUridine_synth_TruA_C"/>
</dbReference>
<dbReference type="EMBL" id="CAKOGP040000446">
    <property type="protein sequence ID" value="CAJ1935047.1"/>
    <property type="molecule type" value="Genomic_DNA"/>
</dbReference>
<dbReference type="InterPro" id="IPR020103">
    <property type="entry name" value="PsdUridine_synth_cat_dom_sf"/>
</dbReference>
<dbReference type="Gene3D" id="3.30.70.580">
    <property type="entry name" value="Pseudouridine synthase I, catalytic domain, N-terminal subdomain"/>
    <property type="match status" value="1"/>
</dbReference>
<dbReference type="InterPro" id="IPR020094">
    <property type="entry name" value="TruA/RsuA/RluB/E/F_N"/>
</dbReference>
<feature type="region of interest" description="Disordered" evidence="4">
    <location>
        <begin position="290"/>
        <end position="333"/>
    </location>
</feature>
<dbReference type="GO" id="GO:0003723">
    <property type="term" value="F:RNA binding"/>
    <property type="evidence" value="ECO:0007669"/>
    <property type="project" value="InterPro"/>
</dbReference>
<dbReference type="PANTHER" id="PTHR11142:SF4">
    <property type="entry name" value="PSEUDOURIDYLATE SYNTHASE 1 HOMOLOG"/>
    <property type="match status" value="1"/>
</dbReference>
<dbReference type="GO" id="GO:1990481">
    <property type="term" value="P:mRNA pseudouridine synthesis"/>
    <property type="evidence" value="ECO:0007669"/>
    <property type="project" value="TreeGrafter"/>
</dbReference>
<evidence type="ECO:0000313" key="7">
    <source>
        <dbReference type="Proteomes" id="UP001295423"/>
    </source>
</evidence>
<evidence type="ECO:0000256" key="2">
    <source>
        <dbReference type="ARBA" id="ARBA00022694"/>
    </source>
</evidence>
<feature type="compositionally biased region" description="Basic and acidic residues" evidence="4">
    <location>
        <begin position="307"/>
        <end position="316"/>
    </location>
</feature>
<organism evidence="6 7">
    <name type="scientific">Cylindrotheca closterium</name>
    <dbReference type="NCBI Taxonomy" id="2856"/>
    <lineage>
        <taxon>Eukaryota</taxon>
        <taxon>Sar</taxon>
        <taxon>Stramenopiles</taxon>
        <taxon>Ochrophyta</taxon>
        <taxon>Bacillariophyta</taxon>
        <taxon>Bacillariophyceae</taxon>
        <taxon>Bacillariophycidae</taxon>
        <taxon>Bacillariales</taxon>
        <taxon>Bacillariaceae</taxon>
        <taxon>Cylindrotheca</taxon>
    </lineage>
</organism>
<sequence>MTQFDDSPSQANNPAGNRKRKLETKAKTEASCCCSTCNREFQSRNQLFQQLRASNNGCCDPNHVASSTTTDGALLSSHRQHQQQIIQHKRVVLIVAYLGKNYHGSARNDCTDSVPTVEGCLWKAIGQAFPQDDNETIRQAKAAFQEHIATKTNPKGMTRSSRTDKGVSALGNVFSLMLPWVLWSSETIFEDKVNSFLPNDIRLLRAMSLSLSLSSSSLSSSSSPSSNHLPLSSLDARSHCEARRYRYFVPAQAFKRTGIPENNNESLMDLRKRLKQVLLQWGGTHSFHNFTNWKPESPHNNNTATRDSQKSDKEKVNNTAEASAKASTDEKELEEEPTFFRHILRCHVEDVIRHNDTDDFLVISIKGQSFLYHQIRKMMGTTIAIMNGSLPADFIIKAFQEKETLLGEQAPLAPSEGLVMVEAMYSKYCSKHNVEPIGLGSKLFHREKKKTNCKKDKEEEASRRELWQAASAKLLADTRDFEKRVYDQVCQDQLRLYQESSV</sequence>
<feature type="region of interest" description="Disordered" evidence="4">
    <location>
        <begin position="1"/>
        <end position="22"/>
    </location>
</feature>
<dbReference type="InterPro" id="IPR020097">
    <property type="entry name" value="PsdUridine_synth_TruA_a/b_dom"/>
</dbReference>
<dbReference type="Gene3D" id="3.30.70.660">
    <property type="entry name" value="Pseudouridine synthase I, catalytic domain, C-terminal subdomain"/>
    <property type="match status" value="1"/>
</dbReference>
<evidence type="ECO:0000259" key="5">
    <source>
        <dbReference type="Pfam" id="PF01416"/>
    </source>
</evidence>
<proteinExistence type="inferred from homology"/>
<protein>
    <recommendedName>
        <fullName evidence="5">Pseudouridine synthase I TruA alpha/beta domain-containing protein</fullName>
    </recommendedName>
</protein>
<keyword evidence="7" id="KW-1185">Reference proteome</keyword>
<comment type="similarity">
    <text evidence="1">Belongs to the tRNA pseudouridine synthase TruA family.</text>
</comment>
<feature type="compositionally biased region" description="Polar residues" evidence="4">
    <location>
        <begin position="290"/>
        <end position="306"/>
    </location>
</feature>
<dbReference type="AlphaFoldDB" id="A0AAD2CIN7"/>
<evidence type="ECO:0000256" key="1">
    <source>
        <dbReference type="ARBA" id="ARBA00009375"/>
    </source>
</evidence>
<accession>A0AAD2CIN7</accession>
<gene>
    <name evidence="6" type="ORF">CYCCA115_LOCUS4385</name>
</gene>
<reference evidence="6" key="1">
    <citation type="submission" date="2023-08" db="EMBL/GenBank/DDBJ databases">
        <authorList>
            <person name="Audoor S."/>
            <person name="Bilcke G."/>
        </authorList>
    </citation>
    <scope>NUCLEOTIDE SEQUENCE</scope>
</reference>
<dbReference type="InterPro" id="IPR001406">
    <property type="entry name" value="PsdUridine_synth_TruA"/>
</dbReference>
<dbReference type="GO" id="GO:0031119">
    <property type="term" value="P:tRNA pseudouridine synthesis"/>
    <property type="evidence" value="ECO:0007669"/>
    <property type="project" value="TreeGrafter"/>
</dbReference>
<evidence type="ECO:0000256" key="3">
    <source>
        <dbReference type="ARBA" id="ARBA00023235"/>
    </source>
</evidence>
<evidence type="ECO:0000256" key="4">
    <source>
        <dbReference type="SAM" id="MobiDB-lite"/>
    </source>
</evidence>